<reference evidence="1" key="1">
    <citation type="journal article" date="2012" name="J. Bacteriol.">
        <title>Genome sequences of type strains of seven species of the marine bacterium Pseudoalteromonas.</title>
        <authorList>
            <person name="Xie B.B."/>
            <person name="Shu Y.L."/>
            <person name="Qin Q.L."/>
            <person name="Rong J.C."/>
            <person name="Zhang X.Y."/>
            <person name="Chen X.L."/>
            <person name="Shi M."/>
            <person name="He H.L."/>
            <person name="Zhou B.C."/>
            <person name="Zhang Y.Z."/>
        </authorList>
    </citation>
    <scope>NUCLEOTIDE SEQUENCE</scope>
    <source>
        <strain evidence="1">DSM 8771</strain>
    </source>
</reference>
<dbReference type="Proteomes" id="UP000016487">
    <property type="component" value="Unassembled WGS sequence"/>
</dbReference>
<organism evidence="1 2">
    <name type="scientific">Pseudoalteromonas citrea</name>
    <dbReference type="NCBI Taxonomy" id="43655"/>
    <lineage>
        <taxon>Bacteria</taxon>
        <taxon>Pseudomonadati</taxon>
        <taxon>Pseudomonadota</taxon>
        <taxon>Gammaproteobacteria</taxon>
        <taxon>Alteromonadales</taxon>
        <taxon>Pseudoalteromonadaceae</taxon>
        <taxon>Pseudoalteromonas</taxon>
    </lineage>
</organism>
<accession>A0AAD4AJS6</accession>
<dbReference type="AlphaFoldDB" id="A0AAD4AJS6"/>
<gene>
    <name evidence="1" type="ORF">PCIT_a2278</name>
</gene>
<evidence type="ECO:0000313" key="1">
    <source>
        <dbReference type="EMBL" id="KAF7772245.1"/>
    </source>
</evidence>
<protein>
    <submittedName>
        <fullName evidence="1">Uncharacterized protein</fullName>
    </submittedName>
</protein>
<comment type="caution">
    <text evidence="1">The sequence shown here is derived from an EMBL/GenBank/DDBJ whole genome shotgun (WGS) entry which is preliminary data.</text>
</comment>
<name>A0AAD4AJS6_9GAMM</name>
<reference evidence="1" key="2">
    <citation type="submission" date="2015-03" db="EMBL/GenBank/DDBJ databases">
        <title>Genome sequence of Pseudoalteromonas citrea.</title>
        <authorList>
            <person name="Xie B.-B."/>
            <person name="Rong J.-C."/>
            <person name="Qin Q.-L."/>
            <person name="Zhang Y.-Z."/>
        </authorList>
    </citation>
    <scope>NUCLEOTIDE SEQUENCE</scope>
    <source>
        <strain evidence="1">DSM 8771</strain>
    </source>
</reference>
<evidence type="ECO:0000313" key="2">
    <source>
        <dbReference type="Proteomes" id="UP000016487"/>
    </source>
</evidence>
<proteinExistence type="predicted"/>
<sequence>MVADIKLPLLAGLTWYCVANTINKGCGAYNTKNVKREQLSNSINGME</sequence>
<dbReference type="EMBL" id="AHBZ03000015">
    <property type="protein sequence ID" value="KAF7772245.1"/>
    <property type="molecule type" value="Genomic_DNA"/>
</dbReference>